<dbReference type="InterPro" id="IPR029058">
    <property type="entry name" value="AB_hydrolase_fold"/>
</dbReference>
<evidence type="ECO:0000259" key="5">
    <source>
        <dbReference type="Pfam" id="PF00135"/>
    </source>
</evidence>
<dbReference type="InterPro" id="IPR019819">
    <property type="entry name" value="Carboxylesterase_B_CS"/>
</dbReference>
<name>A0A5A7SEC5_9NOCA</name>
<gene>
    <name evidence="6" type="ORF">FOY51_03835</name>
</gene>
<evidence type="ECO:0000256" key="1">
    <source>
        <dbReference type="ARBA" id="ARBA00005964"/>
    </source>
</evidence>
<dbReference type="InterPro" id="IPR000997">
    <property type="entry name" value="Cholinesterase"/>
</dbReference>
<reference evidence="6 7" key="1">
    <citation type="submission" date="2019-07" db="EMBL/GenBank/DDBJ databases">
        <title>Rhodococcus cavernicolus sp. nov., isolated from a cave.</title>
        <authorList>
            <person name="Lee S.D."/>
        </authorList>
    </citation>
    <scope>NUCLEOTIDE SEQUENCE [LARGE SCALE GENOMIC DNA]</scope>
    <source>
        <strain evidence="6 7">C1-24</strain>
    </source>
</reference>
<evidence type="ECO:0000256" key="3">
    <source>
        <dbReference type="RuleBase" id="RU361235"/>
    </source>
</evidence>
<dbReference type="EMBL" id="VLNY01000002">
    <property type="protein sequence ID" value="KAA0023749.1"/>
    <property type="molecule type" value="Genomic_DNA"/>
</dbReference>
<protein>
    <recommendedName>
        <fullName evidence="3">Carboxylic ester hydrolase</fullName>
        <ecNumber evidence="3">3.1.1.-</ecNumber>
    </recommendedName>
</protein>
<feature type="domain" description="Carboxylesterase type B" evidence="5">
    <location>
        <begin position="8"/>
        <end position="474"/>
    </location>
</feature>
<evidence type="ECO:0000256" key="2">
    <source>
        <dbReference type="ARBA" id="ARBA00022801"/>
    </source>
</evidence>
<dbReference type="InterPro" id="IPR050309">
    <property type="entry name" value="Type-B_Carboxylest/Lipase"/>
</dbReference>
<proteinExistence type="inferred from homology"/>
<dbReference type="GO" id="GO:0004104">
    <property type="term" value="F:cholinesterase activity"/>
    <property type="evidence" value="ECO:0007669"/>
    <property type="project" value="InterPro"/>
</dbReference>
<dbReference type="PANTHER" id="PTHR11559">
    <property type="entry name" value="CARBOXYLESTERASE"/>
    <property type="match status" value="1"/>
</dbReference>
<accession>A0A5A7SEC5</accession>
<dbReference type="InterPro" id="IPR019826">
    <property type="entry name" value="Carboxylesterase_B_AS"/>
</dbReference>
<evidence type="ECO:0000256" key="4">
    <source>
        <dbReference type="SAM" id="MobiDB-lite"/>
    </source>
</evidence>
<keyword evidence="2 3" id="KW-0378">Hydrolase</keyword>
<sequence length="489" mass="52815">MNDGPIDVTTRSGTLHGVRSDGLRAWRGIPYAAPPIGSARFRAPQPAAAWSGSRDATRFGSRASQKRGKNNSEDCLTLNVLAPEQESGPRPVMVYIHGGAYVSGSSSDPLYRGDHLVRRGNVVFVSINYRLGALGYIDFTEFSDGFQSNLGLRDQVAALQWVHDNIAAFGGDPTNVTIFGESSGGNAVTTLMCTPAAAGLFARGIAESPPVASVYSAKRSQGWAADVAEAIGATGSDAADVLASVPAQRLVDVTHDLTTRWADEQPGLRATAPVVDGDYLPQHPLDAFANGSAAQVPLIIGTNSHEGRFFPRFLNIIPTNHDRIELMFAETEPRVKARALAAYPDYPGKHAAADLGGDVVFWEPTVLCAQSHAEHAPTYCYRYDYAPRLLHLTGFHATHGTELLAVFGAVDDLLGRAATLLGGRAGLRAVTDTVQEHWLSFAQRGVPESSWPAYTTERRETLIIDQHSRVESDPLGDRRQAWLGYHHRR</sequence>
<comment type="similarity">
    <text evidence="1 3">Belongs to the type-B carboxylesterase/lipase family.</text>
</comment>
<keyword evidence="7" id="KW-1185">Reference proteome</keyword>
<dbReference type="OrthoDB" id="3199405at2"/>
<comment type="caution">
    <text evidence="6">The sequence shown here is derived from an EMBL/GenBank/DDBJ whole genome shotgun (WGS) entry which is preliminary data.</text>
</comment>
<evidence type="ECO:0000313" key="6">
    <source>
        <dbReference type="EMBL" id="KAA0023749.1"/>
    </source>
</evidence>
<dbReference type="AlphaFoldDB" id="A0A5A7SEC5"/>
<dbReference type="Gene3D" id="3.40.50.1820">
    <property type="entry name" value="alpha/beta hydrolase"/>
    <property type="match status" value="1"/>
</dbReference>
<organism evidence="6 7">
    <name type="scientific">Antrihabitans cavernicola</name>
    <dbReference type="NCBI Taxonomy" id="2495913"/>
    <lineage>
        <taxon>Bacteria</taxon>
        <taxon>Bacillati</taxon>
        <taxon>Actinomycetota</taxon>
        <taxon>Actinomycetes</taxon>
        <taxon>Mycobacteriales</taxon>
        <taxon>Nocardiaceae</taxon>
        <taxon>Antrihabitans</taxon>
    </lineage>
</organism>
<dbReference type="PROSITE" id="PS00941">
    <property type="entry name" value="CARBOXYLESTERASE_B_2"/>
    <property type="match status" value="1"/>
</dbReference>
<dbReference type="SUPFAM" id="SSF53474">
    <property type="entry name" value="alpha/beta-Hydrolases"/>
    <property type="match status" value="1"/>
</dbReference>
<dbReference type="InterPro" id="IPR002018">
    <property type="entry name" value="CarbesteraseB"/>
</dbReference>
<dbReference type="RefSeq" id="WP_149428908.1">
    <property type="nucleotide sequence ID" value="NZ_VLNY01000002.1"/>
</dbReference>
<dbReference type="PROSITE" id="PS00122">
    <property type="entry name" value="CARBOXYLESTERASE_B_1"/>
    <property type="match status" value="1"/>
</dbReference>
<evidence type="ECO:0000313" key="7">
    <source>
        <dbReference type="Proteomes" id="UP000322244"/>
    </source>
</evidence>
<dbReference type="PRINTS" id="PR00878">
    <property type="entry name" value="CHOLNESTRASE"/>
</dbReference>
<dbReference type="EC" id="3.1.1.-" evidence="3"/>
<dbReference type="Proteomes" id="UP000322244">
    <property type="component" value="Unassembled WGS sequence"/>
</dbReference>
<feature type="region of interest" description="Disordered" evidence="4">
    <location>
        <begin position="52"/>
        <end position="71"/>
    </location>
</feature>
<dbReference type="Pfam" id="PF00135">
    <property type="entry name" value="COesterase"/>
    <property type="match status" value="1"/>
</dbReference>